<feature type="region of interest" description="Disordered" evidence="4">
    <location>
        <begin position="184"/>
        <end position="205"/>
    </location>
</feature>
<dbReference type="Gene3D" id="3.30.750.140">
    <property type="match status" value="1"/>
</dbReference>
<organism evidence="6 7">
    <name type="scientific">Oleiphilus messinensis</name>
    <dbReference type="NCBI Taxonomy" id="141451"/>
    <lineage>
        <taxon>Bacteria</taxon>
        <taxon>Pseudomonadati</taxon>
        <taxon>Pseudomonadota</taxon>
        <taxon>Gammaproteobacteria</taxon>
        <taxon>Oceanospirillales</taxon>
        <taxon>Oleiphilaceae</taxon>
        <taxon>Oleiphilus</taxon>
    </lineage>
</organism>
<evidence type="ECO:0000313" key="7">
    <source>
        <dbReference type="Proteomes" id="UP000196027"/>
    </source>
</evidence>
<feature type="compositionally biased region" description="Polar residues" evidence="4">
    <location>
        <begin position="81"/>
        <end position="94"/>
    </location>
</feature>
<dbReference type="PANTHER" id="PTHR37533">
    <property type="entry name" value="FLAGELLAR HOOK-LENGTH CONTROL PROTEIN"/>
    <property type="match status" value="1"/>
</dbReference>
<evidence type="ECO:0000256" key="3">
    <source>
        <dbReference type="ARBA" id="ARBA00022795"/>
    </source>
</evidence>
<evidence type="ECO:0000256" key="2">
    <source>
        <dbReference type="ARBA" id="ARBA00009149"/>
    </source>
</evidence>
<feature type="region of interest" description="Disordered" evidence="4">
    <location>
        <begin position="1"/>
        <end position="171"/>
    </location>
</feature>
<keyword evidence="3" id="KW-1005">Bacterial flagellum biogenesis</keyword>
<dbReference type="InterPro" id="IPR038610">
    <property type="entry name" value="FliK-like_C_sf"/>
</dbReference>
<evidence type="ECO:0000256" key="1">
    <source>
        <dbReference type="ARBA" id="ARBA00003944"/>
    </source>
</evidence>
<dbReference type="InterPro" id="IPR001635">
    <property type="entry name" value="Flag_hook_Flik"/>
</dbReference>
<sequence>MGRSQGIEFADILTKQSEQVNLRTNADRPHNDPRSRRNNVEPSSEANPAHERKKSSATGDRDQGRSNGVKGRDETHRTDKANSNQTDKNQAKVSSQRDDSRQNEVSNDAGVEPEQTDPQSVSNTDAEHAGSDGVASSSAPDEGGLEQQSKLVADNLPEQATTEINTAGLSGEDLQITTQSLNDEAQPGIPLKTGVVDGQGQPAEPDSPVFAEGQVLPGSQSHAAVLSPVAEGESSTQGMTHSVDQNVGTIVPGSVGSIPIGGGDTTSATAERSALMGDAQGSETAVVGVSSTTANTVVRGSDGSSQNQSVLSATTTLFDETLEVDVGPRPGIQTQESGAKVGGAAGVVAQGAVTSQASTLDVGVGDDAAQQQMMRNLRNNQVMEGMRASNDLGTGGEKFDTTLNKIMEGVSELRSGAADSRLPQAQIRETPGLKTYTTSVPSALGEPEWNKDFGEKLVWLTNQKIQFAEIHLNPADMGPIEIKIHMQNDQANIAIVSQHASVRDLLDMNVARLRDMLADSGVNPGDVDVSDQSAQQQGQARDGEQSGTSGQADSSASGDDVDMASSLDGARTQEISSDAVSLVDYYA</sequence>
<keyword evidence="6" id="KW-0282">Flagellum</keyword>
<proteinExistence type="inferred from homology"/>
<dbReference type="EMBL" id="CP021425">
    <property type="protein sequence ID" value="ARU57575.1"/>
    <property type="molecule type" value="Genomic_DNA"/>
</dbReference>
<dbReference type="KEGG" id="ome:OLMES_3545"/>
<dbReference type="GO" id="GO:0009424">
    <property type="term" value="C:bacterial-type flagellum hook"/>
    <property type="evidence" value="ECO:0007669"/>
    <property type="project" value="InterPro"/>
</dbReference>
<name>A0A1Y0IDK8_9GAMM</name>
<feature type="compositionally biased region" description="Polar residues" evidence="4">
    <location>
        <begin position="158"/>
        <end position="168"/>
    </location>
</feature>
<evidence type="ECO:0000256" key="4">
    <source>
        <dbReference type="SAM" id="MobiDB-lite"/>
    </source>
</evidence>
<dbReference type="CDD" id="cd17470">
    <property type="entry name" value="T3SS_Flik_C"/>
    <property type="match status" value="1"/>
</dbReference>
<gene>
    <name evidence="6" type="ORF">OLMES_3545</name>
</gene>
<protein>
    <submittedName>
        <fullName evidence="6">Flagellar hook-length control protein</fullName>
    </submittedName>
</protein>
<evidence type="ECO:0000313" key="6">
    <source>
        <dbReference type="EMBL" id="ARU57575.1"/>
    </source>
</evidence>
<feature type="compositionally biased region" description="Basic and acidic residues" evidence="4">
    <location>
        <begin position="25"/>
        <end position="39"/>
    </location>
</feature>
<feature type="compositionally biased region" description="Polar residues" evidence="4">
    <location>
        <begin position="14"/>
        <end position="24"/>
    </location>
</feature>
<dbReference type="PRINTS" id="PR01007">
    <property type="entry name" value="FLGHOOKFLIK"/>
</dbReference>
<dbReference type="Proteomes" id="UP000196027">
    <property type="component" value="Chromosome"/>
</dbReference>
<dbReference type="InterPro" id="IPR021136">
    <property type="entry name" value="Flagellar_hook_control-like_C"/>
</dbReference>
<accession>A0A1Y0IDK8</accession>
<feature type="domain" description="Flagellar hook-length control protein-like C-terminal" evidence="5">
    <location>
        <begin position="455"/>
        <end position="537"/>
    </location>
</feature>
<reference evidence="6 7" key="1">
    <citation type="submission" date="2017-05" db="EMBL/GenBank/DDBJ databases">
        <title>Genomic insights into alkan degradation activity of Oleiphilus messinensis.</title>
        <authorList>
            <person name="Kozyavkin S.A."/>
            <person name="Slesarev A.I."/>
            <person name="Golyshin P.N."/>
            <person name="Korzhenkov A."/>
            <person name="Golyshina O.N."/>
            <person name="Toshchakov S.V."/>
        </authorList>
    </citation>
    <scope>NUCLEOTIDE SEQUENCE [LARGE SCALE GENOMIC DNA]</scope>
    <source>
        <strain evidence="6 7">ME102</strain>
    </source>
</reference>
<keyword evidence="7" id="KW-1185">Reference proteome</keyword>
<dbReference type="Pfam" id="PF02120">
    <property type="entry name" value="Flg_hook"/>
    <property type="match status" value="1"/>
</dbReference>
<comment type="function">
    <text evidence="1">Controls the length of the flagellar hook.</text>
</comment>
<keyword evidence="6" id="KW-0969">Cilium</keyword>
<dbReference type="PANTHER" id="PTHR37533:SF2">
    <property type="entry name" value="FLAGELLAR HOOK-LENGTH CONTROL PROTEIN"/>
    <property type="match status" value="1"/>
</dbReference>
<feature type="compositionally biased region" description="Low complexity" evidence="4">
    <location>
        <begin position="525"/>
        <end position="566"/>
    </location>
</feature>
<feature type="compositionally biased region" description="Basic and acidic residues" evidence="4">
    <location>
        <begin position="59"/>
        <end position="80"/>
    </location>
</feature>
<keyword evidence="6" id="KW-0966">Cell projection</keyword>
<feature type="region of interest" description="Disordered" evidence="4">
    <location>
        <begin position="522"/>
        <end position="573"/>
    </location>
</feature>
<dbReference type="GO" id="GO:0044780">
    <property type="term" value="P:bacterial-type flagellum assembly"/>
    <property type="evidence" value="ECO:0007669"/>
    <property type="project" value="InterPro"/>
</dbReference>
<evidence type="ECO:0000259" key="5">
    <source>
        <dbReference type="Pfam" id="PF02120"/>
    </source>
</evidence>
<comment type="similarity">
    <text evidence="2">Belongs to the FliK family.</text>
</comment>
<dbReference type="InterPro" id="IPR052563">
    <property type="entry name" value="FliK"/>
</dbReference>
<dbReference type="AlphaFoldDB" id="A0A1Y0IDK8"/>